<dbReference type="RefSeq" id="WP_167130868.1">
    <property type="nucleotide sequence ID" value="NZ_JAANCM010000017.1"/>
</dbReference>
<dbReference type="CDD" id="cd18682">
    <property type="entry name" value="PIN_VapC-like"/>
    <property type="match status" value="1"/>
</dbReference>
<dbReference type="Pfam" id="PF01850">
    <property type="entry name" value="PIN"/>
    <property type="match status" value="1"/>
</dbReference>
<dbReference type="SUPFAM" id="SSF88723">
    <property type="entry name" value="PIN domain-like"/>
    <property type="match status" value="1"/>
</dbReference>
<dbReference type="InterPro" id="IPR002716">
    <property type="entry name" value="PIN_dom"/>
</dbReference>
<reference evidence="2" key="1">
    <citation type="submission" date="2020-03" db="EMBL/GenBank/DDBJ databases">
        <title>Ferranicluibacter endophyticum gen. nov., sp. nov., a new genus isolated from Rubus ulmifolius Schott. stem.</title>
        <authorList>
            <person name="Roca-Couso R."/>
            <person name="Flores-Felix J.D."/>
            <person name="Igual J.M."/>
            <person name="Rivas R."/>
        </authorList>
    </citation>
    <scope>NUCLEOTIDE SEQUENCE</scope>
    <source>
        <strain evidence="2">CRRU44</strain>
    </source>
</reference>
<dbReference type="EMBL" id="JAANCM010000017">
    <property type="protein sequence ID" value="NHT78636.1"/>
    <property type="molecule type" value="Genomic_DNA"/>
</dbReference>
<proteinExistence type="predicted"/>
<evidence type="ECO:0000313" key="3">
    <source>
        <dbReference type="Proteomes" id="UP001155840"/>
    </source>
</evidence>
<sequence length="127" mass="13298">MSGAVFDASALLAMAFAEIGAERAKTYLSGGRVSAVNYSEAAAKLIDRGLSAEDAFFLLDRLGLTVVAFDAESASAAAGLRIQSRALGLSFADRACLALAIKENARAVTADKVWSRLDLACDIVLIR</sequence>
<protein>
    <submittedName>
        <fullName evidence="2">Type II toxin-antitoxin system VapC family toxin</fullName>
    </submittedName>
</protein>
<comment type="caution">
    <text evidence="2">The sequence shown here is derived from an EMBL/GenBank/DDBJ whole genome shotgun (WGS) entry which is preliminary data.</text>
</comment>
<organism evidence="2 3">
    <name type="scientific">Ferranicluibacter rubi</name>
    <dbReference type="NCBI Taxonomy" id="2715133"/>
    <lineage>
        <taxon>Bacteria</taxon>
        <taxon>Pseudomonadati</taxon>
        <taxon>Pseudomonadota</taxon>
        <taxon>Alphaproteobacteria</taxon>
        <taxon>Hyphomicrobiales</taxon>
        <taxon>Rhizobiaceae</taxon>
        <taxon>Ferranicluibacter</taxon>
    </lineage>
</organism>
<dbReference type="InterPro" id="IPR029060">
    <property type="entry name" value="PIN-like_dom_sf"/>
</dbReference>
<gene>
    <name evidence="2" type="ORF">G8E10_23330</name>
</gene>
<evidence type="ECO:0000259" key="1">
    <source>
        <dbReference type="Pfam" id="PF01850"/>
    </source>
</evidence>
<dbReference type="Gene3D" id="3.40.50.1010">
    <property type="entry name" value="5'-nuclease"/>
    <property type="match status" value="1"/>
</dbReference>
<keyword evidence="3" id="KW-1185">Reference proteome</keyword>
<name>A0AA44CEH9_9HYPH</name>
<dbReference type="Proteomes" id="UP001155840">
    <property type="component" value="Unassembled WGS sequence"/>
</dbReference>
<dbReference type="AlphaFoldDB" id="A0AA44CEH9"/>
<evidence type="ECO:0000313" key="2">
    <source>
        <dbReference type="EMBL" id="NHT78636.1"/>
    </source>
</evidence>
<feature type="domain" description="PIN" evidence="1">
    <location>
        <begin position="5"/>
        <end position="118"/>
    </location>
</feature>
<accession>A0AA44CEH9</accession>